<dbReference type="GO" id="GO:0007200">
    <property type="term" value="P:phospholipase C-activating G protein-coupled receptor signaling pathway"/>
    <property type="evidence" value="ECO:0007669"/>
    <property type="project" value="InterPro"/>
</dbReference>
<dbReference type="PANTHER" id="PTHR11255">
    <property type="entry name" value="DIACYLGLYCEROL KINASE"/>
    <property type="match status" value="1"/>
</dbReference>
<dbReference type="SUPFAM" id="SSF111331">
    <property type="entry name" value="NAD kinase/diacylglycerol kinase-like"/>
    <property type="match status" value="1"/>
</dbReference>
<dbReference type="InterPro" id="IPR016064">
    <property type="entry name" value="NAD/diacylglycerol_kinase_sf"/>
</dbReference>
<dbReference type="AlphaFoldDB" id="A0A813U0D5"/>
<keyword evidence="5 6" id="KW-0067">ATP-binding</keyword>
<dbReference type="Proteomes" id="UP000663829">
    <property type="component" value="Unassembled WGS sequence"/>
</dbReference>
<dbReference type="PANTHER" id="PTHR11255:SF80">
    <property type="entry name" value="EYE-SPECIFIC DIACYLGLYCEROL KINASE"/>
    <property type="match status" value="1"/>
</dbReference>
<dbReference type="InterPro" id="IPR017438">
    <property type="entry name" value="ATP-NAD_kinase_N"/>
</dbReference>
<evidence type="ECO:0000313" key="8">
    <source>
        <dbReference type="EMBL" id="CAF0816585.1"/>
    </source>
</evidence>
<dbReference type="OrthoDB" id="242257at2759"/>
<evidence type="ECO:0000256" key="1">
    <source>
        <dbReference type="ARBA" id="ARBA00009280"/>
    </source>
</evidence>
<keyword evidence="2 6" id="KW-0808">Transferase</keyword>
<dbReference type="Pfam" id="PF00781">
    <property type="entry name" value="DAGK_cat"/>
    <property type="match status" value="1"/>
</dbReference>
<dbReference type="EMBL" id="CAJOBC010000576">
    <property type="protein sequence ID" value="CAF3602707.1"/>
    <property type="molecule type" value="Genomic_DNA"/>
</dbReference>
<comment type="similarity">
    <text evidence="1 6">Belongs to the eukaryotic diacylglycerol kinase family.</text>
</comment>
<dbReference type="InterPro" id="IPR037607">
    <property type="entry name" value="DGK"/>
</dbReference>
<name>A0A813U0D5_9BILA</name>
<dbReference type="Pfam" id="PF00609">
    <property type="entry name" value="DAGK_acc"/>
    <property type="match status" value="2"/>
</dbReference>
<evidence type="ECO:0000313" key="9">
    <source>
        <dbReference type="EMBL" id="CAF3602707.1"/>
    </source>
</evidence>
<evidence type="ECO:0000256" key="6">
    <source>
        <dbReference type="RuleBase" id="RU361128"/>
    </source>
</evidence>
<evidence type="ECO:0000313" key="10">
    <source>
        <dbReference type="Proteomes" id="UP000663829"/>
    </source>
</evidence>
<keyword evidence="4 6" id="KW-0418">Kinase</keyword>
<dbReference type="InterPro" id="IPR000756">
    <property type="entry name" value="Diacylglycerol_kin_accessory"/>
</dbReference>
<reference evidence="8" key="1">
    <citation type="submission" date="2021-02" db="EMBL/GenBank/DDBJ databases">
        <authorList>
            <person name="Nowell W R."/>
        </authorList>
    </citation>
    <scope>NUCLEOTIDE SEQUENCE</scope>
</reference>
<keyword evidence="10" id="KW-1185">Reference proteome</keyword>
<keyword evidence="3 6" id="KW-0547">Nucleotide-binding</keyword>
<gene>
    <name evidence="8" type="ORF">GPM918_LOCUS4319</name>
    <name evidence="9" type="ORF">SRO942_LOCUS4320</name>
</gene>
<dbReference type="InterPro" id="IPR001206">
    <property type="entry name" value="Diacylglycerol_kinase_cat_dom"/>
</dbReference>
<dbReference type="Proteomes" id="UP000681722">
    <property type="component" value="Unassembled WGS sequence"/>
</dbReference>
<dbReference type="GO" id="GO:0004143">
    <property type="term" value="F:ATP-dependent diacylglycerol kinase activity"/>
    <property type="evidence" value="ECO:0007669"/>
    <property type="project" value="UniProtKB-EC"/>
</dbReference>
<protein>
    <recommendedName>
        <fullName evidence="6">Diacylglycerol kinase</fullName>
        <shortName evidence="6">DAG kinase</shortName>
        <ecNumber evidence="6">2.7.1.107</ecNumber>
    </recommendedName>
</protein>
<dbReference type="EMBL" id="CAJNOQ010000576">
    <property type="protein sequence ID" value="CAF0816585.1"/>
    <property type="molecule type" value="Genomic_DNA"/>
</dbReference>
<dbReference type="SMART" id="SM00045">
    <property type="entry name" value="DAGKa"/>
    <property type="match status" value="1"/>
</dbReference>
<feature type="domain" description="DAGKc" evidence="7">
    <location>
        <begin position="225"/>
        <end position="361"/>
    </location>
</feature>
<comment type="caution">
    <text evidence="8">The sequence shown here is derived from an EMBL/GenBank/DDBJ whole genome shotgun (WGS) entry which is preliminary data.</text>
</comment>
<dbReference type="SMART" id="SM00046">
    <property type="entry name" value="DAGKc"/>
    <property type="match status" value="1"/>
</dbReference>
<dbReference type="GO" id="GO:0016020">
    <property type="term" value="C:membrane"/>
    <property type="evidence" value="ECO:0007669"/>
    <property type="project" value="TreeGrafter"/>
</dbReference>
<evidence type="ECO:0000256" key="3">
    <source>
        <dbReference type="ARBA" id="ARBA00022741"/>
    </source>
</evidence>
<comment type="catalytic activity">
    <reaction evidence="6">
        <text>a 1,2-diacyl-sn-glycerol + ATP = a 1,2-diacyl-sn-glycero-3-phosphate + ADP + H(+)</text>
        <dbReference type="Rhea" id="RHEA:10272"/>
        <dbReference type="ChEBI" id="CHEBI:15378"/>
        <dbReference type="ChEBI" id="CHEBI:17815"/>
        <dbReference type="ChEBI" id="CHEBI:30616"/>
        <dbReference type="ChEBI" id="CHEBI:58608"/>
        <dbReference type="ChEBI" id="CHEBI:456216"/>
        <dbReference type="EC" id="2.7.1.107"/>
    </reaction>
</comment>
<evidence type="ECO:0000256" key="2">
    <source>
        <dbReference type="ARBA" id="ARBA00022679"/>
    </source>
</evidence>
<organism evidence="8 10">
    <name type="scientific">Didymodactylos carnosus</name>
    <dbReference type="NCBI Taxonomy" id="1234261"/>
    <lineage>
        <taxon>Eukaryota</taxon>
        <taxon>Metazoa</taxon>
        <taxon>Spiralia</taxon>
        <taxon>Gnathifera</taxon>
        <taxon>Rotifera</taxon>
        <taxon>Eurotatoria</taxon>
        <taxon>Bdelloidea</taxon>
        <taxon>Philodinida</taxon>
        <taxon>Philodinidae</taxon>
        <taxon>Didymodactylos</taxon>
    </lineage>
</organism>
<evidence type="ECO:0000256" key="5">
    <source>
        <dbReference type="ARBA" id="ARBA00022840"/>
    </source>
</evidence>
<evidence type="ECO:0000256" key="4">
    <source>
        <dbReference type="ARBA" id="ARBA00022777"/>
    </source>
</evidence>
<dbReference type="GO" id="GO:0005524">
    <property type="term" value="F:ATP binding"/>
    <property type="evidence" value="ECO:0007669"/>
    <property type="project" value="UniProtKB-KW"/>
</dbReference>
<proteinExistence type="inferred from homology"/>
<dbReference type="Gene3D" id="3.40.50.10330">
    <property type="entry name" value="Probable inorganic polyphosphate/atp-NAD kinase, domain 1"/>
    <property type="match status" value="1"/>
</dbReference>
<dbReference type="EC" id="2.7.1.107" evidence="6"/>
<sequence length="655" mass="75182">MNTQSLSKEFVYGVDWSSIAKPTSHCWFECLQKIKSIRDSSCQYPICNIQTISLLITTDATHSVFNQRETTLLQCASCSLIIHSHHIMDELSIARIPSCRLSFVNDTIDASHFDKHYWQDINVLKYRCNWCKRKSNILPSSDNCRIARSPMNTECSSAITCLWCSRSYHRQCFEKEVNPKLRSDCDYGEMRNIIVRPQWIKHIPHEKPYPFKAKMNEKRSSDLSESYSPVLIFINIRSGGQTGRVIYPKLLKILNPRQIFLIDNNQTIFQALEIYKDLVNTRICVFGGDGSVGWVISRLADFYQGLSNPAVGICPLGTGNDLSRVLNWGAECDTTHLKRRLIQISTARQLPLDRWRVELEVIANNTNDEHHSIVKNQDFVAEDYNNNNNRYSSLHTMNVPKFIRETNRPSYQNHTKLPNSYFIDYMSFGLDAAVILEFHDRRTRKPEKFTSRLKNKLIYINEGRKYVGDFAMGFMRRWDLSGYIRLICDDVNFTNSMHNCHTLVVSNIPSYEAGTNPWGESPIFPMATTNLIFDKTSMNALKLNKNEDRGEPNPSVHLHNIEEASSEVTIIQSKTKTEIGRQNFGDQKLEVFGLTATDLGLIHVGFRGIRITQCSQLRIELATPMTVQMDGEPFYIPAPVAIKITHSGQVMVLRH</sequence>
<dbReference type="PROSITE" id="PS50146">
    <property type="entry name" value="DAGK"/>
    <property type="match status" value="1"/>
</dbReference>
<dbReference type="Gene3D" id="2.60.200.40">
    <property type="match status" value="1"/>
</dbReference>
<accession>A0A813U0D5</accession>
<evidence type="ECO:0000259" key="7">
    <source>
        <dbReference type="PROSITE" id="PS50146"/>
    </source>
</evidence>